<sequence length="473" mass="52590">EVILPCQLKISSISGSGDLKLSWILDKSTEKIIVKTYTQNKNTSDSRYQGRAELFYDELNKGNMSLILKKSQLIDQGKYTVFHCQCLTSRGSLSIALFLLWKLNTCCSFAAKGVDPTITLRDYKGQGIGLTCASEGWYPKPQALWLSSKGENRTEKEITTSTENAAGTFSIFSAITIEPGTASEVSCKIFSSVLQQESESRIMIAEVFYPTTSPWIAPFTIILLIFIYKRACSVIMDSCVVFFLFFPLAAVTLDSEYKHPEIIISEDKRKASLKAPTPGQPGAAVETLIVVGKEGYAAGKHYWEVRVGEGLDWELGVLTQAERDKAKKASLVGPLGEGCWALRSVRGDLFSSQSENKLEKKGVSYQVIGLFLDREAGDISFHNAAITFPINSIPIQSTEKLYPFLSLGKERLLPSVPSGPLISKAEALLWEPSLKEIGRESTQRRAFSLCLALTFYCFRCQEKPFLFYCYFNV</sequence>
<evidence type="ECO:0008006" key="15">
    <source>
        <dbReference type="Google" id="ProtNLM"/>
    </source>
</evidence>
<keyword evidence="3 10" id="KW-0812">Transmembrane</keyword>
<dbReference type="Gene3D" id="2.60.40.10">
    <property type="entry name" value="Immunoglobulins"/>
    <property type="match status" value="2"/>
</dbReference>
<evidence type="ECO:0000256" key="2">
    <source>
        <dbReference type="ARBA" id="ARBA00009651"/>
    </source>
</evidence>
<dbReference type="InterPro" id="IPR001870">
    <property type="entry name" value="B30.2/SPRY"/>
</dbReference>
<dbReference type="InterPro" id="IPR013783">
    <property type="entry name" value="Ig-like_fold"/>
</dbReference>
<evidence type="ECO:0000256" key="8">
    <source>
        <dbReference type="ARBA" id="ARBA00023319"/>
    </source>
</evidence>
<dbReference type="InterPro" id="IPR043136">
    <property type="entry name" value="B30.2/SPRY_sf"/>
</dbReference>
<feature type="domain" description="B30.2/SPRY" evidence="11">
    <location>
        <begin position="230"/>
        <end position="423"/>
    </location>
</feature>
<evidence type="ECO:0000256" key="7">
    <source>
        <dbReference type="ARBA" id="ARBA00023136"/>
    </source>
</evidence>
<evidence type="ECO:0000256" key="5">
    <source>
        <dbReference type="ARBA" id="ARBA00022729"/>
    </source>
</evidence>
<dbReference type="InterPro" id="IPR013320">
    <property type="entry name" value="ConA-like_dom_sf"/>
</dbReference>
<evidence type="ECO:0000256" key="4">
    <source>
        <dbReference type="ARBA" id="ARBA00022699"/>
    </source>
</evidence>
<keyword evidence="5" id="KW-0732">Signal</keyword>
<keyword evidence="8" id="KW-0393">Immunoglobulin domain</keyword>
<evidence type="ECO:0000256" key="1">
    <source>
        <dbReference type="ARBA" id="ARBA00004479"/>
    </source>
</evidence>
<feature type="transmembrane region" description="Helical" evidence="10">
    <location>
        <begin position="234"/>
        <end position="253"/>
    </location>
</feature>
<accession>A0A8D2IT48</accession>
<feature type="domain" description="Ig-like" evidence="12">
    <location>
        <begin position="124"/>
        <end position="203"/>
    </location>
</feature>
<dbReference type="SUPFAM" id="SSF49899">
    <property type="entry name" value="Concanavalin A-like lectins/glucanases"/>
    <property type="match status" value="1"/>
</dbReference>
<dbReference type="PROSITE" id="PS50835">
    <property type="entry name" value="IG_LIKE"/>
    <property type="match status" value="1"/>
</dbReference>
<evidence type="ECO:0000313" key="13">
    <source>
        <dbReference type="Ensembl" id="ENSVKKP00000003213.1"/>
    </source>
</evidence>
<dbReference type="InterPro" id="IPR053896">
    <property type="entry name" value="BTN3A2-like_Ig-C"/>
</dbReference>
<dbReference type="Proteomes" id="UP000694545">
    <property type="component" value="Unplaced"/>
</dbReference>
<evidence type="ECO:0000259" key="12">
    <source>
        <dbReference type="PROSITE" id="PS50835"/>
    </source>
</evidence>
<keyword evidence="6 10" id="KW-1133">Transmembrane helix</keyword>
<dbReference type="GO" id="GO:0001817">
    <property type="term" value="P:regulation of cytokine production"/>
    <property type="evidence" value="ECO:0007669"/>
    <property type="project" value="TreeGrafter"/>
</dbReference>
<dbReference type="InterPro" id="IPR003877">
    <property type="entry name" value="SPRY_dom"/>
</dbReference>
<dbReference type="GO" id="GO:0050852">
    <property type="term" value="P:T cell receptor signaling pathway"/>
    <property type="evidence" value="ECO:0007669"/>
    <property type="project" value="TreeGrafter"/>
</dbReference>
<dbReference type="Ensembl" id="ENSVKKT00000003304.1">
    <property type="protein sequence ID" value="ENSVKKP00000003213.1"/>
    <property type="gene ID" value="ENSVKKG00000002490.1"/>
</dbReference>
<keyword evidence="14" id="KW-1185">Reference proteome</keyword>
<dbReference type="InterPro" id="IPR007110">
    <property type="entry name" value="Ig-like_dom"/>
</dbReference>
<dbReference type="GO" id="GO:0009897">
    <property type="term" value="C:external side of plasma membrane"/>
    <property type="evidence" value="ECO:0007669"/>
    <property type="project" value="TreeGrafter"/>
</dbReference>
<comment type="subcellular location">
    <subcellularLocation>
        <location evidence="1">Membrane</location>
        <topology evidence="1">Single-pass type I membrane protein</topology>
    </subcellularLocation>
</comment>
<reference evidence="13" key="2">
    <citation type="submission" date="2025-09" db="UniProtKB">
        <authorList>
            <consortium name="Ensembl"/>
        </authorList>
    </citation>
    <scope>IDENTIFICATION</scope>
</reference>
<evidence type="ECO:0000256" key="9">
    <source>
        <dbReference type="ARBA" id="ARBA00034460"/>
    </source>
</evidence>
<dbReference type="AlphaFoldDB" id="A0A8D2IT48"/>
<dbReference type="InterPro" id="IPR003879">
    <property type="entry name" value="Butyrophylin_SPRY"/>
</dbReference>
<dbReference type="OMA" id="RICEIMS"/>
<dbReference type="PROSITE" id="PS50188">
    <property type="entry name" value="B302_SPRY"/>
    <property type="match status" value="1"/>
</dbReference>
<dbReference type="PRINTS" id="PR01407">
    <property type="entry name" value="BUTYPHLNCDUF"/>
</dbReference>
<dbReference type="SUPFAM" id="SSF48726">
    <property type="entry name" value="Immunoglobulin"/>
    <property type="match status" value="2"/>
</dbReference>
<dbReference type="Pfam" id="PF22705">
    <property type="entry name" value="C2-set_3"/>
    <property type="match status" value="1"/>
</dbReference>
<dbReference type="InterPro" id="IPR036179">
    <property type="entry name" value="Ig-like_dom_sf"/>
</dbReference>
<name>A0A8D2IT48_VARKO</name>
<comment type="similarity">
    <text evidence="2">Belongs to the ohanin/vespryn family.</text>
</comment>
<evidence type="ECO:0000256" key="3">
    <source>
        <dbReference type="ARBA" id="ARBA00022692"/>
    </source>
</evidence>
<dbReference type="PANTHER" id="PTHR24100:SF130">
    <property type="entry name" value="BUTYROPHILIN-LIKE PROTEIN 9"/>
    <property type="match status" value="1"/>
</dbReference>
<dbReference type="GO" id="GO:0005102">
    <property type="term" value="F:signaling receptor binding"/>
    <property type="evidence" value="ECO:0007669"/>
    <property type="project" value="TreeGrafter"/>
</dbReference>
<reference evidence="13" key="1">
    <citation type="submission" date="2025-08" db="UniProtKB">
        <authorList>
            <consortium name="Ensembl"/>
        </authorList>
    </citation>
    <scope>IDENTIFICATION</scope>
</reference>
<comment type="function">
    <text evidence="9">Neurotoxin that produces dose-dependent hypolocomotion and hyperalgesia in mice. May directly act on the central nervous system, as it is 6500-fold more potent when administered intracerebroventricularly than intraperitoneal.</text>
</comment>
<dbReference type="InterPro" id="IPR050504">
    <property type="entry name" value="IgSF_BTN/MOG"/>
</dbReference>
<evidence type="ECO:0000313" key="14">
    <source>
        <dbReference type="Proteomes" id="UP000694545"/>
    </source>
</evidence>
<organism evidence="13 14">
    <name type="scientific">Varanus komodoensis</name>
    <name type="common">Komodo dragon</name>
    <dbReference type="NCBI Taxonomy" id="61221"/>
    <lineage>
        <taxon>Eukaryota</taxon>
        <taxon>Metazoa</taxon>
        <taxon>Chordata</taxon>
        <taxon>Craniata</taxon>
        <taxon>Vertebrata</taxon>
        <taxon>Euteleostomi</taxon>
        <taxon>Lepidosauria</taxon>
        <taxon>Squamata</taxon>
        <taxon>Bifurcata</taxon>
        <taxon>Unidentata</taxon>
        <taxon>Episquamata</taxon>
        <taxon>Toxicofera</taxon>
        <taxon>Anguimorpha</taxon>
        <taxon>Paleoanguimorpha</taxon>
        <taxon>Varanoidea</taxon>
        <taxon>Varanidae</taxon>
        <taxon>Varanus</taxon>
    </lineage>
</organism>
<protein>
    <recommendedName>
        <fullName evidence="15">Ig-like domain-containing protein</fullName>
    </recommendedName>
</protein>
<evidence type="ECO:0000256" key="10">
    <source>
        <dbReference type="SAM" id="Phobius"/>
    </source>
</evidence>
<keyword evidence="4" id="KW-0528">Neurotoxin</keyword>
<proteinExistence type="inferred from homology"/>
<keyword evidence="7 10" id="KW-0472">Membrane</keyword>
<dbReference type="SMART" id="SM00449">
    <property type="entry name" value="SPRY"/>
    <property type="match status" value="1"/>
</dbReference>
<feature type="transmembrane region" description="Helical" evidence="10">
    <location>
        <begin position="207"/>
        <end position="227"/>
    </location>
</feature>
<dbReference type="Pfam" id="PF00622">
    <property type="entry name" value="SPRY"/>
    <property type="match status" value="1"/>
</dbReference>
<keyword evidence="4" id="KW-0800">Toxin</keyword>
<evidence type="ECO:0000256" key="6">
    <source>
        <dbReference type="ARBA" id="ARBA00022989"/>
    </source>
</evidence>
<evidence type="ECO:0000259" key="11">
    <source>
        <dbReference type="PROSITE" id="PS50188"/>
    </source>
</evidence>
<dbReference type="FunFam" id="2.60.40.10:FF:000088">
    <property type="entry name" value="Butyrophilin subfamily 1 member A1"/>
    <property type="match status" value="1"/>
</dbReference>
<dbReference type="Gene3D" id="2.60.120.920">
    <property type="match status" value="1"/>
</dbReference>
<dbReference type="PANTHER" id="PTHR24100">
    <property type="entry name" value="BUTYROPHILIN"/>
    <property type="match status" value="1"/>
</dbReference>